<dbReference type="AlphaFoldDB" id="A0A8D4VNG8"/>
<dbReference type="Proteomes" id="UP000824988">
    <property type="component" value="Chromosome"/>
</dbReference>
<name>A0A8D4VNG8_9GAMM</name>
<sequence>MLDAIFLRAKKTRASLRWLLLAAAWVSVIGGDSLWAAPPACASQCTIYFYNPETNINNYVSLKASFDTYLSQFGEGYRFQPFDEKDIFESVIGSDENSIFLISSWHYRLLKHKYPLHPMLVGVSGGVASQKKILSASQKITDLEHLRGKNIAVAGSKAYSKNVLEQIFAGKPPDLLESLRLILVPKDIDALMAVGYGMAAAALTTEKSLDDLRAINRKQYDLLEPLGASRASLLTLVVTPHQRTPAVDALLDVVDRMQGASGDTLHMLGLDGWKRLTASEQQVLEQ</sequence>
<evidence type="ECO:0000313" key="2">
    <source>
        <dbReference type="Proteomes" id="UP000824988"/>
    </source>
</evidence>
<proteinExistence type="predicted"/>
<keyword evidence="2" id="KW-1185">Reference proteome</keyword>
<protein>
    <submittedName>
        <fullName evidence="1">Uncharacterized protein</fullName>
    </submittedName>
</protein>
<dbReference type="EMBL" id="AP019782">
    <property type="protein sequence ID" value="BBL71118.1"/>
    <property type="molecule type" value="Genomic_DNA"/>
</dbReference>
<organism evidence="1 2">
    <name type="scientific">Methylogaea oryzae</name>
    <dbReference type="NCBI Taxonomy" id="1295382"/>
    <lineage>
        <taxon>Bacteria</taxon>
        <taxon>Pseudomonadati</taxon>
        <taxon>Pseudomonadota</taxon>
        <taxon>Gammaproteobacteria</taxon>
        <taxon>Methylococcales</taxon>
        <taxon>Methylococcaceae</taxon>
        <taxon>Methylogaea</taxon>
    </lineage>
</organism>
<gene>
    <name evidence="1" type="ORF">MoryE10_17240</name>
</gene>
<reference evidence="1" key="1">
    <citation type="submission" date="2019-06" db="EMBL/GenBank/DDBJ databases">
        <title>Complete genome sequence of Methylogaea oryzae strain JCM16910.</title>
        <authorList>
            <person name="Asakawa S."/>
        </authorList>
    </citation>
    <scope>NUCLEOTIDE SEQUENCE</scope>
    <source>
        <strain evidence="1">E10</strain>
    </source>
</reference>
<accession>A0A8D4VNG8</accession>
<dbReference type="KEGG" id="moz:MoryE10_17240"/>
<evidence type="ECO:0000313" key="1">
    <source>
        <dbReference type="EMBL" id="BBL71118.1"/>
    </source>
</evidence>
<dbReference type="RefSeq" id="WP_221048834.1">
    <property type="nucleotide sequence ID" value="NZ_AP019782.1"/>
</dbReference>